<reference evidence="2" key="1">
    <citation type="journal article" date="2019" name="Int. J. Syst. Evol. Microbiol.">
        <title>The Global Catalogue of Microorganisms (GCM) 10K type strain sequencing project: providing services to taxonomists for standard genome sequencing and annotation.</title>
        <authorList>
            <consortium name="The Broad Institute Genomics Platform"/>
            <consortium name="The Broad Institute Genome Sequencing Center for Infectious Disease"/>
            <person name="Wu L."/>
            <person name="Ma J."/>
        </authorList>
    </citation>
    <scope>NUCLEOTIDE SEQUENCE [LARGE SCALE GENOMIC DNA]</scope>
    <source>
        <strain evidence="2">JCM 17705</strain>
    </source>
</reference>
<accession>A0ABP8FRZ7</accession>
<comment type="caution">
    <text evidence="1">The sequence shown here is derived from an EMBL/GenBank/DDBJ whole genome shotgun (WGS) entry which is preliminary data.</text>
</comment>
<sequence length="138" mass="16328">MVLRFAEHKNFKAARAAFEKWDKETVTEMDNFFSQNHRGQEELYATENKFIAMCFLGDLIEQRQAEDKRKENMKPQPLSQVSLQAARRAGKLPHIDINGTDFTIDWRLKELRQTDALEPDRYRRFDPIKRRGGLPFLL</sequence>
<gene>
    <name evidence="1" type="ORF">GCM10023149_04280</name>
</gene>
<keyword evidence="2" id="KW-1185">Reference proteome</keyword>
<dbReference type="EMBL" id="BAABFT010000001">
    <property type="protein sequence ID" value="GAA4309811.1"/>
    <property type="molecule type" value="Genomic_DNA"/>
</dbReference>
<protein>
    <submittedName>
        <fullName evidence="1">Uncharacterized protein</fullName>
    </submittedName>
</protein>
<name>A0ABP8FRZ7_9SPHI</name>
<evidence type="ECO:0000313" key="1">
    <source>
        <dbReference type="EMBL" id="GAA4309811.1"/>
    </source>
</evidence>
<evidence type="ECO:0000313" key="2">
    <source>
        <dbReference type="Proteomes" id="UP001500582"/>
    </source>
</evidence>
<organism evidence="1 2">
    <name type="scientific">Mucilaginibacter gynuensis</name>
    <dbReference type="NCBI Taxonomy" id="1302236"/>
    <lineage>
        <taxon>Bacteria</taxon>
        <taxon>Pseudomonadati</taxon>
        <taxon>Bacteroidota</taxon>
        <taxon>Sphingobacteriia</taxon>
        <taxon>Sphingobacteriales</taxon>
        <taxon>Sphingobacteriaceae</taxon>
        <taxon>Mucilaginibacter</taxon>
    </lineage>
</organism>
<dbReference type="Proteomes" id="UP001500582">
    <property type="component" value="Unassembled WGS sequence"/>
</dbReference>
<proteinExistence type="predicted"/>